<comment type="similarity">
    <text evidence="1">Belongs to the Flattop family.</text>
</comment>
<evidence type="ECO:0000313" key="7">
    <source>
        <dbReference type="Proteomes" id="UP000472263"/>
    </source>
</evidence>
<dbReference type="OrthoDB" id="521617at2759"/>
<dbReference type="Ensembl" id="ENSMMDT00005008753.1">
    <property type="protein sequence ID" value="ENSMMDP00005008511.1"/>
    <property type="gene ID" value="ENSMMDG00005004713.1"/>
</dbReference>
<dbReference type="GeneTree" id="ENSGT00390000001092"/>
<keyword evidence="7" id="KW-1185">Reference proteome</keyword>
<dbReference type="PANTHER" id="PTHR34639:SF1">
    <property type="entry name" value="PROTEIN FLATTOP"/>
    <property type="match status" value="1"/>
</dbReference>
<protein>
    <recommendedName>
        <fullName evidence="2">Protein Flattop</fullName>
    </recommendedName>
    <alternativeName>
        <fullName evidence="3">Cilia- and flagella-associated protein 126</fullName>
    </alternativeName>
</protein>
<dbReference type="Pfam" id="PF22611">
    <property type="entry name" value="CFAP126"/>
    <property type="match status" value="1"/>
</dbReference>
<evidence type="ECO:0000256" key="4">
    <source>
        <dbReference type="ARBA" id="ARBA00045261"/>
    </source>
</evidence>
<name>A0A667XHQ3_9TELE</name>
<proteinExistence type="inferred from homology"/>
<dbReference type="FunCoup" id="A0A667XHQ3">
    <property type="interactions" value="38"/>
</dbReference>
<evidence type="ECO:0000256" key="5">
    <source>
        <dbReference type="SAM" id="MobiDB-lite"/>
    </source>
</evidence>
<evidence type="ECO:0000256" key="1">
    <source>
        <dbReference type="ARBA" id="ARBA00009887"/>
    </source>
</evidence>
<feature type="compositionally biased region" description="Basic and acidic residues" evidence="5">
    <location>
        <begin position="219"/>
        <end position="229"/>
    </location>
</feature>
<dbReference type="AlphaFoldDB" id="A0A667XHQ3"/>
<feature type="compositionally biased region" description="Polar residues" evidence="5">
    <location>
        <begin position="99"/>
        <end position="112"/>
    </location>
</feature>
<dbReference type="InParanoid" id="A0A667XHQ3"/>
<organism evidence="6 7">
    <name type="scientific">Myripristis murdjan</name>
    <name type="common">pinecone soldierfish</name>
    <dbReference type="NCBI Taxonomy" id="586833"/>
    <lineage>
        <taxon>Eukaryota</taxon>
        <taxon>Metazoa</taxon>
        <taxon>Chordata</taxon>
        <taxon>Craniata</taxon>
        <taxon>Vertebrata</taxon>
        <taxon>Euteleostomi</taxon>
        <taxon>Actinopterygii</taxon>
        <taxon>Neopterygii</taxon>
        <taxon>Teleostei</taxon>
        <taxon>Neoteleostei</taxon>
        <taxon>Acanthomorphata</taxon>
        <taxon>Holocentriformes</taxon>
        <taxon>Holocentridae</taxon>
        <taxon>Myripristis</taxon>
    </lineage>
</organism>
<dbReference type="InterPro" id="IPR038797">
    <property type="entry name" value="Fltp"/>
</dbReference>
<dbReference type="RefSeq" id="XP_029912549.1">
    <property type="nucleotide sequence ID" value="XM_030056689.1"/>
</dbReference>
<reference evidence="6" key="1">
    <citation type="submission" date="2019-06" db="EMBL/GenBank/DDBJ databases">
        <authorList>
            <consortium name="Wellcome Sanger Institute Data Sharing"/>
        </authorList>
    </citation>
    <scope>NUCLEOTIDE SEQUENCE [LARGE SCALE GENOMIC DNA]</scope>
</reference>
<dbReference type="CDD" id="cd23705">
    <property type="entry name" value="Flattop"/>
    <property type="match status" value="1"/>
</dbReference>
<dbReference type="Proteomes" id="UP000472263">
    <property type="component" value="Chromosome 7"/>
</dbReference>
<evidence type="ECO:0000256" key="2">
    <source>
        <dbReference type="ARBA" id="ARBA00019181"/>
    </source>
</evidence>
<dbReference type="PANTHER" id="PTHR34639">
    <property type="entry name" value="PROTEIN FLATTOP"/>
    <property type="match status" value="1"/>
</dbReference>
<feature type="region of interest" description="Disordered" evidence="5">
    <location>
        <begin position="95"/>
        <end position="229"/>
    </location>
</feature>
<dbReference type="CTD" id="257177"/>
<gene>
    <name evidence="6" type="primary">cfap126</name>
</gene>
<reference evidence="6" key="3">
    <citation type="submission" date="2025-09" db="UniProtKB">
        <authorList>
            <consortium name="Ensembl"/>
        </authorList>
    </citation>
    <scope>IDENTIFICATION</scope>
</reference>
<accession>A0A667XHQ3</accession>
<sequence>MSSSYSANQYEGAFRSQRLQNWCSARHHSQRPAALEGHTTFIANDKGHLLPGVKKGSAWPDFKGTWDLPARLPAHCINLTGRSVEGHRRLRAWGLDPQHTGTSQPQRGSKNTARLPDGEQVNGDSQQDGTALSSKPQSRHTASAITAQPASQSRPITGGERPASQNQVSQAAEDRSVEERPATQAATGEDRPLTQGSQDGEGPSSRPATGERTSSRPLSRTDQDVMREQ</sequence>
<dbReference type="GO" id="GO:0036064">
    <property type="term" value="C:ciliary basal body"/>
    <property type="evidence" value="ECO:0007669"/>
    <property type="project" value="TreeGrafter"/>
</dbReference>
<dbReference type="GeneID" id="115362667"/>
<evidence type="ECO:0000313" key="6">
    <source>
        <dbReference type="Ensembl" id="ENSMMDP00005008511.1"/>
    </source>
</evidence>
<feature type="compositionally biased region" description="Basic and acidic residues" evidence="5">
    <location>
        <begin position="172"/>
        <end position="181"/>
    </location>
</feature>
<dbReference type="GO" id="GO:0044782">
    <property type="term" value="P:cilium organization"/>
    <property type="evidence" value="ECO:0007669"/>
    <property type="project" value="TreeGrafter"/>
</dbReference>
<evidence type="ECO:0000256" key="3">
    <source>
        <dbReference type="ARBA" id="ARBA00033306"/>
    </source>
</evidence>
<comment type="function">
    <text evidence="4">Microtubule inner protein (MIP) part of the dynein-decorated doublet microtubules (DMTs) in cilia axoneme. Acts as a regulator of cilium basal body docking and positioning in mono- and multiciliated cells. Regulates basal body docking and cilia formation in multiciliated lung cells. Regulates kinocilium positioning and stereocilia bundle morphogenesis in the inner ear.</text>
</comment>
<reference evidence="6" key="2">
    <citation type="submission" date="2025-08" db="UniProtKB">
        <authorList>
            <consortium name="Ensembl"/>
        </authorList>
    </citation>
    <scope>IDENTIFICATION</scope>
</reference>
<feature type="compositionally biased region" description="Polar residues" evidence="5">
    <location>
        <begin position="122"/>
        <end position="155"/>
    </location>
</feature>